<dbReference type="GO" id="GO:0006367">
    <property type="term" value="P:transcription initiation at RNA polymerase II promoter"/>
    <property type="evidence" value="ECO:0007669"/>
    <property type="project" value="InterPro"/>
</dbReference>
<dbReference type="Pfam" id="PF00702">
    <property type="entry name" value="Hydrolase"/>
    <property type="match status" value="1"/>
</dbReference>
<protein>
    <recommendedName>
        <fullName evidence="6">TAFII55 protein conserved region domain-containing protein</fullName>
    </recommendedName>
</protein>
<keyword evidence="2" id="KW-0378">Hydrolase</keyword>
<feature type="domain" description="TAFII55 protein conserved region" evidence="6">
    <location>
        <begin position="267"/>
        <end position="434"/>
    </location>
</feature>
<dbReference type="PANTHER" id="PTHR20371:SF1">
    <property type="entry name" value="ENOLASE-PHOSPHATASE E1"/>
    <property type="match status" value="1"/>
</dbReference>
<dbReference type="SUPFAM" id="SSF56784">
    <property type="entry name" value="HAD-like"/>
    <property type="match status" value="1"/>
</dbReference>
<feature type="compositionally biased region" description="Acidic residues" evidence="5">
    <location>
        <begin position="235"/>
        <end position="247"/>
    </location>
</feature>
<feature type="region of interest" description="Disordered" evidence="5">
    <location>
        <begin position="483"/>
        <end position="515"/>
    </location>
</feature>
<evidence type="ECO:0000256" key="4">
    <source>
        <dbReference type="SAM" id="Coils"/>
    </source>
</evidence>
<dbReference type="InterPro" id="IPR023214">
    <property type="entry name" value="HAD_sf"/>
</dbReference>
<dbReference type="EMBL" id="OC854859">
    <property type="protein sequence ID" value="CAD7620595.1"/>
    <property type="molecule type" value="Genomic_DNA"/>
</dbReference>
<dbReference type="SFLD" id="SFLDG01133">
    <property type="entry name" value="C1.5.4:_Enolase-phosphatase_Li"/>
    <property type="match status" value="1"/>
</dbReference>
<evidence type="ECO:0000256" key="1">
    <source>
        <dbReference type="ARBA" id="ARBA00022605"/>
    </source>
</evidence>
<reference evidence="7" key="1">
    <citation type="submission" date="2020-11" db="EMBL/GenBank/DDBJ databases">
        <authorList>
            <person name="Tran Van P."/>
        </authorList>
    </citation>
    <scope>NUCLEOTIDE SEQUENCE</scope>
</reference>
<proteinExistence type="predicted"/>
<feature type="region of interest" description="Disordered" evidence="5">
    <location>
        <begin position="235"/>
        <end position="260"/>
    </location>
</feature>
<dbReference type="GO" id="GO:0019509">
    <property type="term" value="P:L-methionine salvage from methylthioadenosine"/>
    <property type="evidence" value="ECO:0007669"/>
    <property type="project" value="InterPro"/>
</dbReference>
<dbReference type="GO" id="GO:0005669">
    <property type="term" value="C:transcription factor TFIID complex"/>
    <property type="evidence" value="ECO:0007669"/>
    <property type="project" value="InterPro"/>
</dbReference>
<dbReference type="Gene3D" id="1.10.720.60">
    <property type="match status" value="1"/>
</dbReference>
<evidence type="ECO:0000313" key="8">
    <source>
        <dbReference type="Proteomes" id="UP000759131"/>
    </source>
</evidence>
<dbReference type="CDD" id="cd01629">
    <property type="entry name" value="HAD_EP"/>
    <property type="match status" value="1"/>
</dbReference>
<feature type="coiled-coil region" evidence="4">
    <location>
        <begin position="583"/>
        <end position="647"/>
    </location>
</feature>
<feature type="region of interest" description="Disordered" evidence="5">
    <location>
        <begin position="368"/>
        <end position="394"/>
    </location>
</feature>
<dbReference type="CDD" id="cd08047">
    <property type="entry name" value="TAF7"/>
    <property type="match status" value="1"/>
</dbReference>
<dbReference type="InterPro" id="IPR036412">
    <property type="entry name" value="HAD-like_sf"/>
</dbReference>
<dbReference type="AlphaFoldDB" id="A0A7R9KD32"/>
<dbReference type="Gene3D" id="3.40.50.1000">
    <property type="entry name" value="HAD superfamily/HAD-like"/>
    <property type="match status" value="1"/>
</dbReference>
<accession>A0A7R9KD32</accession>
<dbReference type="InterPro" id="IPR023943">
    <property type="entry name" value="Enolase-ppase_E1"/>
</dbReference>
<gene>
    <name evidence="7" type="ORF">OSB1V03_LOCUS1076</name>
</gene>
<evidence type="ECO:0000313" key="7">
    <source>
        <dbReference type="EMBL" id="CAD7620595.1"/>
    </source>
</evidence>
<evidence type="ECO:0000256" key="2">
    <source>
        <dbReference type="ARBA" id="ARBA00022801"/>
    </source>
</evidence>
<keyword evidence="4" id="KW-0175">Coiled coil</keyword>
<evidence type="ECO:0000259" key="6">
    <source>
        <dbReference type="SMART" id="SM01370"/>
    </source>
</evidence>
<organism evidence="7">
    <name type="scientific">Medioppia subpectinata</name>
    <dbReference type="NCBI Taxonomy" id="1979941"/>
    <lineage>
        <taxon>Eukaryota</taxon>
        <taxon>Metazoa</taxon>
        <taxon>Ecdysozoa</taxon>
        <taxon>Arthropoda</taxon>
        <taxon>Chelicerata</taxon>
        <taxon>Arachnida</taxon>
        <taxon>Acari</taxon>
        <taxon>Acariformes</taxon>
        <taxon>Sarcoptiformes</taxon>
        <taxon>Oribatida</taxon>
        <taxon>Brachypylina</taxon>
        <taxon>Oppioidea</taxon>
        <taxon>Oppiidae</taxon>
        <taxon>Medioppia</taxon>
    </lineage>
</organism>
<feature type="compositionally biased region" description="Basic and acidic residues" evidence="5">
    <location>
        <begin position="368"/>
        <end position="386"/>
    </location>
</feature>
<dbReference type="GO" id="GO:0043874">
    <property type="term" value="F:acireductone synthase activity"/>
    <property type="evidence" value="ECO:0007669"/>
    <property type="project" value="InterPro"/>
</dbReference>
<dbReference type="PANTHER" id="PTHR20371">
    <property type="entry name" value="ENOLASE-PHOSPHATASE E1"/>
    <property type="match status" value="1"/>
</dbReference>
<dbReference type="Proteomes" id="UP000759131">
    <property type="component" value="Unassembled WGS sequence"/>
</dbReference>
<feature type="compositionally biased region" description="Basic and acidic residues" evidence="5">
    <location>
        <begin position="492"/>
        <end position="502"/>
    </location>
</feature>
<dbReference type="OrthoDB" id="153872at2759"/>
<dbReference type="SMART" id="SM01370">
    <property type="entry name" value="TAFII55_N"/>
    <property type="match status" value="1"/>
</dbReference>
<feature type="region of interest" description="Disordered" evidence="5">
    <location>
        <begin position="453"/>
        <end position="472"/>
    </location>
</feature>
<sequence length="651" mass="72614">MIELRKPKVIVVDIEGTTTSITFVKEFLFPYVTANISNYLRKNWNERSLREDIDLLRKQSMADLEMGTIDVPVVSEDVDNSEAVIRSVIDNVLWQMSADRKTTALKQFQGNVWRFGYECGHIKGHVYNDVPKAINQWTQELGLKLCIYSSGSVLAQKLLFSHSVFGDLTHLIDNFFDTTIGPKLESKSYSQIASICDVNPEDIVFITDSAKEAFAAKEASIVAILSIREGTEVLTEDTETTAEDMPLEDNKPSESGLTASADTPHELESQFILRLPSLAAASLRAAVKSGVMNLKERLTVQIEPDIRRGTVRFDGWVLPAKIMDLPTIIESHKTLDGKNFYKTADICQLMVCREDTDDSTAAALKTDDTADDHNSRRNKDGKDKKFLYPHGITPPLKNVRKKRFRKTLKKKYVDFPEIEKEVKRLFRTDNEAKSVRYEVVNADEELKADLAKSSGALSPSANTGGNSGGAGFDVAEHDIFGDVVSSSDEDDTRVPDSGDDSRMSSSIRDALMKDRSSPDKYVTEFSKGMLSDMPSDGMASTSSASHYNYDMEAMESSSAVDAMGAALEEDTAATSALERGAENDQLWEKLNEIEAEIQSLQSQRLNQQMEMDNIENMALKQRFQSQINELKAQEGSKRREFDELQALLSSQ</sequence>
<dbReference type="EMBL" id="CAJPIZ010000284">
    <property type="protein sequence ID" value="CAG2101025.1"/>
    <property type="molecule type" value="Genomic_DNA"/>
</dbReference>
<keyword evidence="1" id="KW-0028">Amino-acid biosynthesis</keyword>
<keyword evidence="8" id="KW-1185">Reference proteome</keyword>
<dbReference type="SFLD" id="SFLDF00044">
    <property type="entry name" value="enolase-phosphatase"/>
    <property type="match status" value="1"/>
</dbReference>
<dbReference type="InterPro" id="IPR006751">
    <property type="entry name" value="TAFII55_prot_cons_reg"/>
</dbReference>
<name>A0A7R9KD32_9ACAR</name>
<dbReference type="Pfam" id="PF04658">
    <property type="entry name" value="TAFII55_N"/>
    <property type="match status" value="1"/>
</dbReference>
<evidence type="ECO:0000256" key="3">
    <source>
        <dbReference type="ARBA" id="ARBA00023167"/>
    </source>
</evidence>
<evidence type="ECO:0000256" key="5">
    <source>
        <dbReference type="SAM" id="MobiDB-lite"/>
    </source>
</evidence>
<dbReference type="SFLD" id="SFLDG01129">
    <property type="entry name" value="C1.5:_HAD__Beta-PGM__Phosphata"/>
    <property type="match status" value="1"/>
</dbReference>
<dbReference type="GO" id="GO:0000287">
    <property type="term" value="F:magnesium ion binding"/>
    <property type="evidence" value="ECO:0007669"/>
    <property type="project" value="InterPro"/>
</dbReference>
<dbReference type="SFLD" id="SFLDS00003">
    <property type="entry name" value="Haloacid_Dehalogenase"/>
    <property type="match status" value="1"/>
</dbReference>
<dbReference type="NCBIfam" id="TIGR01691">
    <property type="entry name" value="enolase-ppase"/>
    <property type="match status" value="1"/>
</dbReference>
<keyword evidence="3" id="KW-0486">Methionine biosynthesis</keyword>